<dbReference type="AlphaFoldDB" id="A0A1I5VIY3"/>
<dbReference type="EMBL" id="FOXO01000017">
    <property type="protein sequence ID" value="SFQ07430.1"/>
    <property type="molecule type" value="Genomic_DNA"/>
</dbReference>
<evidence type="ECO:0000313" key="1">
    <source>
        <dbReference type="EMBL" id="SFQ07430.1"/>
    </source>
</evidence>
<evidence type="ECO:0000313" key="2">
    <source>
        <dbReference type="Proteomes" id="UP000182624"/>
    </source>
</evidence>
<accession>A0A1I5VIY3</accession>
<name>A0A1I5VIY3_9FIRM</name>
<reference evidence="2" key="1">
    <citation type="submission" date="2016-10" db="EMBL/GenBank/DDBJ databases">
        <authorList>
            <person name="Varghese N."/>
            <person name="Submissions S."/>
        </authorList>
    </citation>
    <scope>NUCLEOTIDE SEQUENCE [LARGE SCALE GENOMIC DNA]</scope>
    <source>
        <strain evidence="2">P18</strain>
    </source>
</reference>
<dbReference type="InterPro" id="IPR049918">
    <property type="entry name" value="HxsD-rel"/>
</dbReference>
<organism evidence="1 2">
    <name type="scientific">Butyrivibrio proteoclasticus</name>
    <dbReference type="NCBI Taxonomy" id="43305"/>
    <lineage>
        <taxon>Bacteria</taxon>
        <taxon>Bacillati</taxon>
        <taxon>Bacillota</taxon>
        <taxon>Clostridia</taxon>
        <taxon>Lachnospirales</taxon>
        <taxon>Lachnospiraceae</taxon>
        <taxon>Butyrivibrio</taxon>
    </lineage>
</organism>
<keyword evidence="2" id="KW-1185">Reference proteome</keyword>
<dbReference type="RefSeq" id="WP_074888891.1">
    <property type="nucleotide sequence ID" value="NZ_FOXO01000017.1"/>
</dbReference>
<proteinExistence type="predicted"/>
<dbReference type="NCBIfam" id="NF038315">
    <property type="entry name" value="HxsD_rel"/>
    <property type="match status" value="1"/>
</dbReference>
<protein>
    <submittedName>
        <fullName evidence="1">Uncharacterized protein</fullName>
    </submittedName>
</protein>
<gene>
    <name evidence="1" type="ORF">SAMN04487928_11767</name>
</gene>
<sequence>MNNSIELTKKFYDKRAIIQSIAAYKDIASIKMSESQDYYICTVESSNHSPQLVLNEFSNYVLGLMNL</sequence>
<dbReference type="Proteomes" id="UP000182624">
    <property type="component" value="Unassembled WGS sequence"/>
</dbReference>